<feature type="domain" description="Cell envelope-related transcriptional attenuator" evidence="6">
    <location>
        <begin position="72"/>
        <end position="211"/>
    </location>
</feature>
<dbReference type="PANTHER" id="PTHR33392">
    <property type="entry name" value="POLYISOPRENYL-TEICHOIC ACID--PEPTIDOGLYCAN TEICHOIC ACID TRANSFERASE TAGU"/>
    <property type="match status" value="1"/>
</dbReference>
<dbReference type="PANTHER" id="PTHR33392:SF6">
    <property type="entry name" value="POLYISOPRENYL-TEICHOIC ACID--PEPTIDOGLYCAN TEICHOIC ACID TRANSFERASE TAGU"/>
    <property type="match status" value="1"/>
</dbReference>
<keyword evidence="8" id="KW-1185">Reference proteome</keyword>
<dbReference type="Pfam" id="PF03816">
    <property type="entry name" value="LytR_cpsA_psr"/>
    <property type="match status" value="1"/>
</dbReference>
<protein>
    <submittedName>
        <fullName evidence="7">LytR family transcriptional regulator</fullName>
    </submittedName>
</protein>
<evidence type="ECO:0000256" key="3">
    <source>
        <dbReference type="ARBA" id="ARBA00022968"/>
    </source>
</evidence>
<dbReference type="RefSeq" id="WP_104848576.1">
    <property type="nucleotide sequence ID" value="NZ_PKOZ01000002.1"/>
</dbReference>
<dbReference type="AlphaFoldDB" id="A0A2S7N299"/>
<evidence type="ECO:0000256" key="1">
    <source>
        <dbReference type="ARBA" id="ARBA00006068"/>
    </source>
</evidence>
<evidence type="ECO:0000313" key="7">
    <source>
        <dbReference type="EMBL" id="PQD96149.1"/>
    </source>
</evidence>
<reference evidence="7 8" key="1">
    <citation type="submission" date="2017-12" db="EMBL/GenBank/DDBJ databases">
        <title>Taxonomic description and draft genome of Pradoshia cofamensis Gen. nov., sp. nov., a thermotolerant bacillale isolated from anterior gut of earthworm Eisenia fetida.</title>
        <authorList>
            <person name="Saha T."/>
            <person name="Chakraborty R."/>
        </authorList>
    </citation>
    <scope>NUCLEOTIDE SEQUENCE [LARGE SCALE GENOMIC DNA]</scope>
    <source>
        <strain evidence="7 8">EAG3</strain>
    </source>
</reference>
<keyword evidence="5" id="KW-0472">Membrane</keyword>
<comment type="caution">
    <text evidence="7">The sequence shown here is derived from an EMBL/GenBank/DDBJ whole genome shotgun (WGS) entry which is preliminary data.</text>
</comment>
<comment type="similarity">
    <text evidence="1">Belongs to the LytR/CpsA/Psr (LCP) family.</text>
</comment>
<dbReference type="Gene3D" id="3.40.630.190">
    <property type="entry name" value="LCP protein"/>
    <property type="match status" value="1"/>
</dbReference>
<evidence type="ECO:0000256" key="5">
    <source>
        <dbReference type="SAM" id="Phobius"/>
    </source>
</evidence>
<keyword evidence="3" id="KW-0735">Signal-anchor</keyword>
<keyword evidence="2 5" id="KW-0812">Transmembrane</keyword>
<evidence type="ECO:0000256" key="4">
    <source>
        <dbReference type="ARBA" id="ARBA00022989"/>
    </source>
</evidence>
<evidence type="ECO:0000256" key="2">
    <source>
        <dbReference type="ARBA" id="ARBA00022692"/>
    </source>
</evidence>
<dbReference type="InterPro" id="IPR050922">
    <property type="entry name" value="LytR/CpsA/Psr_CW_biosynth"/>
</dbReference>
<evidence type="ECO:0000313" key="8">
    <source>
        <dbReference type="Proteomes" id="UP000239663"/>
    </source>
</evidence>
<sequence length="293" mass="33596">MKHKWIWITALIILIATILFIPIYKAYQSISDPLAQRQSDLRDKMLQLEDRDPFSVLLLGVDDDGEVRRSAGTIMVLTVNPTLQSIKLLHIPRETRVNIPGQDQPDKLNHAYKTGGVELMMETVEGFMKIPIDYFVKINMEGVEEVVDAMGGITMENKKAFSYEGYHFPTGRISLNGKQALAYIRMRTLGENGEEERQERQRKVIEEVIRTGADLQSLTHYDKIATALMNNVKTNFTIKEMFQIKQNYRDALDHIDSINMQGSAKKINGVYYEVIDDADLKKVSKILQKHLDY</sequence>
<dbReference type="Proteomes" id="UP000239663">
    <property type="component" value="Unassembled WGS sequence"/>
</dbReference>
<dbReference type="GO" id="GO:0071555">
    <property type="term" value="P:cell wall organization"/>
    <property type="evidence" value="ECO:0007669"/>
    <property type="project" value="UniProtKB-KW"/>
</dbReference>
<evidence type="ECO:0000259" key="6">
    <source>
        <dbReference type="Pfam" id="PF03816"/>
    </source>
</evidence>
<proteinExistence type="inferred from homology"/>
<feature type="transmembrane region" description="Helical" evidence="5">
    <location>
        <begin position="6"/>
        <end position="27"/>
    </location>
</feature>
<dbReference type="EMBL" id="PKOZ01000002">
    <property type="protein sequence ID" value="PQD96149.1"/>
    <property type="molecule type" value="Genomic_DNA"/>
</dbReference>
<accession>A0A2S7N299</accession>
<organism evidence="7 8">
    <name type="scientific">Pradoshia eiseniae</name>
    <dbReference type="NCBI Taxonomy" id="2064768"/>
    <lineage>
        <taxon>Bacteria</taxon>
        <taxon>Bacillati</taxon>
        <taxon>Bacillota</taxon>
        <taxon>Bacilli</taxon>
        <taxon>Bacillales</taxon>
        <taxon>Bacillaceae</taxon>
        <taxon>Pradoshia</taxon>
    </lineage>
</organism>
<dbReference type="NCBIfam" id="TIGR00350">
    <property type="entry name" value="lytR_cpsA_psr"/>
    <property type="match status" value="1"/>
</dbReference>
<keyword evidence="4 5" id="KW-1133">Transmembrane helix</keyword>
<gene>
    <name evidence="7" type="ORF">CYL18_05990</name>
</gene>
<name>A0A2S7N299_9BACI</name>
<dbReference type="OrthoDB" id="27330at2"/>
<dbReference type="InterPro" id="IPR004474">
    <property type="entry name" value="LytR_CpsA_psr"/>
</dbReference>